<reference evidence="1 2" key="1">
    <citation type="submission" date="2018-10" db="EMBL/GenBank/DDBJ databases">
        <title>Sequencing the genomes of 1000 actinobacteria strains.</title>
        <authorList>
            <person name="Klenk H.-P."/>
        </authorList>
    </citation>
    <scope>NUCLEOTIDE SEQUENCE [LARGE SCALE GENOMIC DNA]</scope>
    <source>
        <strain evidence="1 2">DSM 43800</strain>
    </source>
</reference>
<dbReference type="AlphaFoldDB" id="A0A495W5R9"/>
<comment type="caution">
    <text evidence="1">The sequence shown here is derived from an EMBL/GenBank/DDBJ whole genome shotgun (WGS) entry which is preliminary data.</text>
</comment>
<dbReference type="Proteomes" id="UP000282084">
    <property type="component" value="Unassembled WGS sequence"/>
</dbReference>
<organism evidence="1 2">
    <name type="scientific">Saccharothrix australiensis</name>
    <dbReference type="NCBI Taxonomy" id="2072"/>
    <lineage>
        <taxon>Bacteria</taxon>
        <taxon>Bacillati</taxon>
        <taxon>Actinomycetota</taxon>
        <taxon>Actinomycetes</taxon>
        <taxon>Pseudonocardiales</taxon>
        <taxon>Pseudonocardiaceae</taxon>
        <taxon>Saccharothrix</taxon>
    </lineage>
</organism>
<name>A0A495W5R9_9PSEU</name>
<sequence>MEWTPEALKAEIDYRQAALREDAERARVEREDGTPRHPWWWWLVHRRAPRVPLPGNGHHDAA</sequence>
<protein>
    <submittedName>
        <fullName evidence="1">Uncharacterized protein</fullName>
    </submittedName>
</protein>
<evidence type="ECO:0000313" key="2">
    <source>
        <dbReference type="Proteomes" id="UP000282084"/>
    </source>
</evidence>
<evidence type="ECO:0000313" key="1">
    <source>
        <dbReference type="EMBL" id="RKT56789.1"/>
    </source>
</evidence>
<dbReference type="RefSeq" id="WP_121008289.1">
    <property type="nucleotide sequence ID" value="NZ_RBXO01000001.1"/>
</dbReference>
<dbReference type="EMBL" id="RBXO01000001">
    <property type="protein sequence ID" value="RKT56789.1"/>
    <property type="molecule type" value="Genomic_DNA"/>
</dbReference>
<proteinExistence type="predicted"/>
<gene>
    <name evidence="1" type="ORF">C8E97_5501</name>
</gene>
<accession>A0A495W5R9</accession>
<keyword evidence="2" id="KW-1185">Reference proteome</keyword>
<dbReference type="OrthoDB" id="3699707at2"/>